<feature type="domain" description="WAP" evidence="2">
    <location>
        <begin position="74"/>
        <end position="127"/>
    </location>
</feature>
<accession>A0A7L9R3L7</accession>
<dbReference type="AlphaFoldDB" id="A0A7L9R3L7"/>
<dbReference type="Pfam" id="PF00095">
    <property type="entry name" value="WAP"/>
    <property type="match status" value="1"/>
</dbReference>
<evidence type="ECO:0000313" key="3">
    <source>
        <dbReference type="EMBL" id="QOL09963.1"/>
    </source>
</evidence>
<proteinExistence type="evidence at transcript level"/>
<name>A0A7L9R3L7_PENVA</name>
<dbReference type="OrthoDB" id="6370971at2759"/>
<dbReference type="Gene3D" id="4.10.75.10">
    <property type="entry name" value="Elafin-like"/>
    <property type="match status" value="1"/>
</dbReference>
<dbReference type="InterPro" id="IPR036645">
    <property type="entry name" value="Elafin-like_sf"/>
</dbReference>
<evidence type="ECO:0000259" key="2">
    <source>
        <dbReference type="PROSITE" id="PS51390"/>
    </source>
</evidence>
<dbReference type="InterPro" id="IPR008197">
    <property type="entry name" value="WAP_dom"/>
</dbReference>
<dbReference type="GO" id="GO:0030414">
    <property type="term" value="F:peptidase inhibitor activity"/>
    <property type="evidence" value="ECO:0007669"/>
    <property type="project" value="InterPro"/>
</dbReference>
<dbReference type="SMART" id="SM00217">
    <property type="entry name" value="WAP"/>
    <property type="match status" value="1"/>
</dbReference>
<gene>
    <name evidence="3" type="primary">CruIIa-9</name>
</gene>
<dbReference type="PROSITE" id="PS51390">
    <property type="entry name" value="WAP"/>
    <property type="match status" value="1"/>
</dbReference>
<organism evidence="3">
    <name type="scientific">Penaeus vannamei</name>
    <name type="common">Whiteleg shrimp</name>
    <name type="synonym">Litopenaeus vannamei</name>
    <dbReference type="NCBI Taxonomy" id="6689"/>
    <lineage>
        <taxon>Eukaryota</taxon>
        <taxon>Metazoa</taxon>
        <taxon>Ecdysozoa</taxon>
        <taxon>Arthropoda</taxon>
        <taxon>Crustacea</taxon>
        <taxon>Multicrustacea</taxon>
        <taxon>Malacostraca</taxon>
        <taxon>Eumalacostraca</taxon>
        <taxon>Eucarida</taxon>
        <taxon>Decapoda</taxon>
        <taxon>Dendrobranchiata</taxon>
        <taxon>Penaeoidea</taxon>
        <taxon>Penaeidae</taxon>
        <taxon>Penaeus</taxon>
    </lineage>
</organism>
<keyword evidence="1" id="KW-0732">Signal</keyword>
<dbReference type="GO" id="GO:0005576">
    <property type="term" value="C:extracellular region"/>
    <property type="evidence" value="ECO:0007669"/>
    <property type="project" value="InterPro"/>
</dbReference>
<dbReference type="SUPFAM" id="SSF57256">
    <property type="entry name" value="Elafin-like"/>
    <property type="match status" value="1"/>
</dbReference>
<dbReference type="EMBL" id="MT375578">
    <property type="protein sequence ID" value="QOL09963.1"/>
    <property type="molecule type" value="mRNA"/>
</dbReference>
<reference evidence="3" key="1">
    <citation type="journal article" date="2020" name="Mar. Drugs">
        <title>Molecular and Functional Diversity of Crustin-Like Genes in the Shrimp Litopenaeus vannamei.</title>
        <authorList>
            <person name="Li S."/>
            <person name="Lv X."/>
            <person name="Yu Y."/>
            <person name="Zhang X."/>
            <person name="Li F."/>
        </authorList>
    </citation>
    <scope>NUCLEOTIDE SEQUENCE</scope>
    <source>
        <tissue evidence="3">Epidermis</tissue>
    </source>
</reference>
<feature type="chain" id="PRO_5029632203" evidence="1">
    <location>
        <begin position="24"/>
        <end position="127"/>
    </location>
</feature>
<protein>
    <submittedName>
        <fullName evidence="3">Type IIa crustin cruIIa-9</fullName>
    </submittedName>
</protein>
<evidence type="ECO:0000256" key="1">
    <source>
        <dbReference type="SAM" id="SignalP"/>
    </source>
</evidence>
<sequence>MVRGGSSAFSVAVLVAALWAAHAADTRHGLFTGSAGGHGVVGGVAVGVIGVGGSVGGDCEFWCEARAGKYECCDSEKHGTCPPVRPQCPPVRSGYAPPRCSRDSNCPGYEKCCFDACLEYRTCKAPI</sequence>
<feature type="signal peptide" evidence="1">
    <location>
        <begin position="1"/>
        <end position="23"/>
    </location>
</feature>